<sequence length="456" mass="49517">MVDDLDLTTMQASYAVAAAFYAALNQTWMRHTDWMTCLSGFDGLRVLSPWAVGALVVPALSEARAVWAHAWKVHDVACLVTTIGFGCAGAAILLYLAVQSHATTREPADYSISVALEEGTAIPPSSGKPTLTSVLSAGASITLLTWWFHGIVVTRAETQEIINPLLSISTPPSPPPALLVEPLKPDVVPLCMIATWSGPNFSALSEAFIKSVAPSGDQLRLNLFVDGAVPPGLPNSTVAPYLHVVTLESINSSYATRQWAGFICDRICAYFGSPIGSRACQETEAALRNAAVREPGHPPIMQFRGMYGRLFEEWIGPTHCGSWGWLDTDMLLGDVAGWLASSPEYRDADIATFSNLYMYGGPLSLYTRGQLTIHNQRRIPHIVNELWRGCKIFKSLGSIASEFSHDLAEAVDEGCYSKAVFRSRKIVVAVLPWQAADWEGWEYGAIIGGRLFVARG</sequence>
<dbReference type="Proteomes" id="UP000269721">
    <property type="component" value="Unassembled WGS sequence"/>
</dbReference>
<gene>
    <name evidence="2" type="ORF">BDK51DRAFT_33407</name>
</gene>
<evidence type="ECO:0000313" key="3">
    <source>
        <dbReference type="Proteomes" id="UP000269721"/>
    </source>
</evidence>
<dbReference type="OrthoDB" id="2093284at2759"/>
<name>A0A4P9VY86_9FUNG</name>
<keyword evidence="1" id="KW-0472">Membrane</keyword>
<evidence type="ECO:0000256" key="1">
    <source>
        <dbReference type="SAM" id="Phobius"/>
    </source>
</evidence>
<evidence type="ECO:0000313" key="2">
    <source>
        <dbReference type="EMBL" id="RKO82736.1"/>
    </source>
</evidence>
<organism evidence="2 3">
    <name type="scientific">Blyttiomyces helicus</name>
    <dbReference type="NCBI Taxonomy" id="388810"/>
    <lineage>
        <taxon>Eukaryota</taxon>
        <taxon>Fungi</taxon>
        <taxon>Fungi incertae sedis</taxon>
        <taxon>Chytridiomycota</taxon>
        <taxon>Chytridiomycota incertae sedis</taxon>
        <taxon>Chytridiomycetes</taxon>
        <taxon>Chytridiomycetes incertae sedis</taxon>
        <taxon>Blyttiomyces</taxon>
    </lineage>
</organism>
<accession>A0A4P9VY86</accession>
<feature type="transmembrane region" description="Helical" evidence="1">
    <location>
        <begin position="12"/>
        <end position="29"/>
    </location>
</feature>
<feature type="non-terminal residue" evidence="2">
    <location>
        <position position="456"/>
    </location>
</feature>
<keyword evidence="1" id="KW-0812">Transmembrane</keyword>
<dbReference type="EMBL" id="ML002155">
    <property type="protein sequence ID" value="RKO82736.1"/>
    <property type="molecule type" value="Genomic_DNA"/>
</dbReference>
<feature type="transmembrane region" description="Helical" evidence="1">
    <location>
        <begin position="76"/>
        <end position="98"/>
    </location>
</feature>
<proteinExistence type="predicted"/>
<keyword evidence="3" id="KW-1185">Reference proteome</keyword>
<dbReference type="AlphaFoldDB" id="A0A4P9VY86"/>
<keyword evidence="1" id="KW-1133">Transmembrane helix</keyword>
<protein>
    <submittedName>
        <fullName evidence="2">Uncharacterized protein</fullName>
    </submittedName>
</protein>
<reference evidence="3" key="1">
    <citation type="journal article" date="2018" name="Nat. Microbiol.">
        <title>Leveraging single-cell genomics to expand the fungal tree of life.</title>
        <authorList>
            <person name="Ahrendt S.R."/>
            <person name="Quandt C.A."/>
            <person name="Ciobanu D."/>
            <person name="Clum A."/>
            <person name="Salamov A."/>
            <person name="Andreopoulos B."/>
            <person name="Cheng J.F."/>
            <person name="Woyke T."/>
            <person name="Pelin A."/>
            <person name="Henrissat B."/>
            <person name="Reynolds N.K."/>
            <person name="Benny G.L."/>
            <person name="Smith M.E."/>
            <person name="James T.Y."/>
            <person name="Grigoriev I.V."/>
        </authorList>
    </citation>
    <scope>NUCLEOTIDE SEQUENCE [LARGE SCALE GENOMIC DNA]</scope>
</reference>
<feature type="transmembrane region" description="Helical" evidence="1">
    <location>
        <begin position="49"/>
        <end position="67"/>
    </location>
</feature>